<dbReference type="InParanoid" id="A0A1X2HUM2"/>
<gene>
    <name evidence="1" type="ORF">BCR43DRAFT_483057</name>
</gene>
<reference evidence="1 2" key="1">
    <citation type="submission" date="2016-07" db="EMBL/GenBank/DDBJ databases">
        <title>Pervasive Adenine N6-methylation of Active Genes in Fungi.</title>
        <authorList>
            <consortium name="DOE Joint Genome Institute"/>
            <person name="Mondo S.J."/>
            <person name="Dannebaum R.O."/>
            <person name="Kuo R.C."/>
            <person name="Labutti K."/>
            <person name="Haridas S."/>
            <person name="Kuo A."/>
            <person name="Salamov A."/>
            <person name="Ahrendt S.R."/>
            <person name="Lipzen A."/>
            <person name="Sullivan W."/>
            <person name="Andreopoulos W.B."/>
            <person name="Clum A."/>
            <person name="Lindquist E."/>
            <person name="Daum C."/>
            <person name="Ramamoorthy G.K."/>
            <person name="Gryganskyi A."/>
            <person name="Culley D."/>
            <person name="Magnuson J.K."/>
            <person name="James T.Y."/>
            <person name="O'Malley M.A."/>
            <person name="Stajich J.E."/>
            <person name="Spatafora J.W."/>
            <person name="Visel A."/>
            <person name="Grigoriev I.V."/>
        </authorList>
    </citation>
    <scope>NUCLEOTIDE SEQUENCE [LARGE SCALE GENOMIC DNA]</scope>
    <source>
        <strain evidence="1 2">NRRL 2496</strain>
    </source>
</reference>
<dbReference type="AlphaFoldDB" id="A0A1X2HUM2"/>
<organism evidence="1 2">
    <name type="scientific">Syncephalastrum racemosum</name>
    <name type="common">Filamentous fungus</name>
    <dbReference type="NCBI Taxonomy" id="13706"/>
    <lineage>
        <taxon>Eukaryota</taxon>
        <taxon>Fungi</taxon>
        <taxon>Fungi incertae sedis</taxon>
        <taxon>Mucoromycota</taxon>
        <taxon>Mucoromycotina</taxon>
        <taxon>Mucoromycetes</taxon>
        <taxon>Mucorales</taxon>
        <taxon>Syncephalastraceae</taxon>
        <taxon>Syncephalastrum</taxon>
    </lineage>
</organism>
<accession>A0A1X2HUM2</accession>
<dbReference type="Proteomes" id="UP000242180">
    <property type="component" value="Unassembled WGS sequence"/>
</dbReference>
<keyword evidence="2" id="KW-1185">Reference proteome</keyword>
<evidence type="ECO:0000313" key="1">
    <source>
        <dbReference type="EMBL" id="ORZ03280.1"/>
    </source>
</evidence>
<proteinExistence type="predicted"/>
<evidence type="ECO:0000313" key="2">
    <source>
        <dbReference type="Proteomes" id="UP000242180"/>
    </source>
</evidence>
<dbReference type="EMBL" id="MCGN01000001">
    <property type="protein sequence ID" value="ORZ03280.1"/>
    <property type="molecule type" value="Genomic_DNA"/>
</dbReference>
<protein>
    <submittedName>
        <fullName evidence="1">Uncharacterized protein</fullName>
    </submittedName>
</protein>
<name>A0A1X2HUM2_SYNRA</name>
<sequence>MNAHILVDIYTGRGCIIIVVGFGGWGKAKERGEAYFGEGGGRLREGGKADQMFAFWQRK</sequence>
<comment type="caution">
    <text evidence="1">The sequence shown here is derived from an EMBL/GenBank/DDBJ whole genome shotgun (WGS) entry which is preliminary data.</text>
</comment>